<dbReference type="EMBL" id="JAMZFW010000015">
    <property type="protein sequence ID" value="MCP1102936.1"/>
    <property type="molecule type" value="Genomic_DNA"/>
</dbReference>
<dbReference type="PANTHER" id="PTHR32248">
    <property type="entry name" value="RNA POLYMERASE SIGMA-54 FACTOR"/>
    <property type="match status" value="1"/>
</dbReference>
<evidence type="ECO:0000256" key="6">
    <source>
        <dbReference type="ARBA" id="ARBA00023082"/>
    </source>
</evidence>
<dbReference type="PANTHER" id="PTHR32248:SF4">
    <property type="entry name" value="RNA POLYMERASE SIGMA-54 FACTOR"/>
    <property type="match status" value="1"/>
</dbReference>
<comment type="similarity">
    <text evidence="1">Belongs to the sigma-54 factor family.</text>
</comment>
<dbReference type="Proteomes" id="UP001523566">
    <property type="component" value="Unassembled WGS sequence"/>
</dbReference>
<evidence type="ECO:0000256" key="8">
    <source>
        <dbReference type="ARBA" id="ARBA00023163"/>
    </source>
</evidence>
<dbReference type="NCBIfam" id="TIGR02395">
    <property type="entry name" value="rpoN_sigma"/>
    <property type="match status" value="1"/>
</dbReference>
<evidence type="ECO:0000256" key="1">
    <source>
        <dbReference type="ARBA" id="ARBA00008798"/>
    </source>
</evidence>
<dbReference type="InterPro" id="IPR000394">
    <property type="entry name" value="RNA_pol_sigma_54"/>
</dbReference>
<name>A0ABT1EDK9_9FIRM</name>
<dbReference type="Pfam" id="PF00309">
    <property type="entry name" value="Sigma54_AID"/>
    <property type="match status" value="1"/>
</dbReference>
<sequence>MFSNTLSLEQRQILSSKQIQSLEILACTNQELENILLNEYLENPILENSHDKQNDMIKNLETLYEKNTSYKDHYIKWADDDCKYRNDIQALTENEITDFLMGQLHKTEYSSEQWKLMKYLTYCLDEEGFFTYEVSEISKVSGASEQCISDALNVLKNLEPIGIFSADISECLQKQMNASQVTDEKLHSIVAHHMGDILQGRIGTVSRTLGLSTARVREYIHYIGTLNPRPIMSLGKDNTQYIIPDILITFEKNTWDVIINDNWMGEYKYNDYYLRMMEESKDEELTQYFKEKLERARFILNCVEQRRSTIIKIIYAILELQEDFFLKGTPLKPMCMEDVAKRTNLHVSTVSRAIKDKYLQYRHTIFIKDLFTTTAFSSQEDVSIGNIKQHMQEIIAEEDKQKPLSDLKIAALMQERQIDISRRTVTKYRKQLGIPESRQRIYLNKP</sequence>
<protein>
    <submittedName>
        <fullName evidence="11">RNA polymerase factor sigma-54</fullName>
    </submittedName>
</protein>
<evidence type="ECO:0000256" key="5">
    <source>
        <dbReference type="ARBA" id="ARBA00023015"/>
    </source>
</evidence>
<evidence type="ECO:0000256" key="4">
    <source>
        <dbReference type="ARBA" id="ARBA00022695"/>
    </source>
</evidence>
<organism evidence="11 12">
    <name type="scientific">Aequitasia blattaphilus</name>
    <dbReference type="NCBI Taxonomy" id="2949332"/>
    <lineage>
        <taxon>Bacteria</taxon>
        <taxon>Bacillati</taxon>
        <taxon>Bacillota</taxon>
        <taxon>Clostridia</taxon>
        <taxon>Lachnospirales</taxon>
        <taxon>Lachnospiraceae</taxon>
        <taxon>Aequitasia</taxon>
    </lineage>
</organism>
<evidence type="ECO:0000259" key="9">
    <source>
        <dbReference type="Pfam" id="PF04552"/>
    </source>
</evidence>
<evidence type="ECO:0000256" key="7">
    <source>
        <dbReference type="ARBA" id="ARBA00023125"/>
    </source>
</evidence>
<keyword evidence="12" id="KW-1185">Reference proteome</keyword>
<dbReference type="Pfam" id="PF04552">
    <property type="entry name" value="Sigma54_DBD"/>
    <property type="match status" value="1"/>
</dbReference>
<dbReference type="InterPro" id="IPR038709">
    <property type="entry name" value="RpoN_core-bd_sf"/>
</dbReference>
<keyword evidence="2" id="KW-0240">DNA-directed RNA polymerase</keyword>
<dbReference type="PROSITE" id="PS00718">
    <property type="entry name" value="SIGMA54_2"/>
    <property type="match status" value="1"/>
</dbReference>
<dbReference type="InterPro" id="IPR007634">
    <property type="entry name" value="RNA_pol_sigma_54_DNA-bd"/>
</dbReference>
<dbReference type="PROSITE" id="PS00717">
    <property type="entry name" value="SIGMA54_1"/>
    <property type="match status" value="1"/>
</dbReference>
<evidence type="ECO:0000313" key="12">
    <source>
        <dbReference type="Proteomes" id="UP001523566"/>
    </source>
</evidence>
<keyword evidence="6" id="KW-0731">Sigma factor</keyword>
<dbReference type="PIRSF" id="PIRSF000774">
    <property type="entry name" value="RpoN"/>
    <property type="match status" value="1"/>
</dbReference>
<comment type="caution">
    <text evidence="11">The sequence shown here is derived from an EMBL/GenBank/DDBJ whole genome shotgun (WGS) entry which is preliminary data.</text>
</comment>
<proteinExistence type="inferred from homology"/>
<evidence type="ECO:0000313" key="11">
    <source>
        <dbReference type="EMBL" id="MCP1102936.1"/>
    </source>
</evidence>
<reference evidence="11 12" key="1">
    <citation type="journal article" date="2022" name="Genome Biol. Evol.">
        <title>Host diet, physiology and behaviors set the stage for Lachnospiraceae cladogenesis.</title>
        <authorList>
            <person name="Vera-Ponce De Leon A."/>
            <person name="Schneider M."/>
            <person name="Jahnes B.C."/>
            <person name="Sadowski V."/>
            <person name="Camuy-Velez L.A."/>
            <person name="Duan J."/>
            <person name="Sabree Z.L."/>
        </authorList>
    </citation>
    <scope>NUCLEOTIDE SEQUENCE [LARGE SCALE GENOMIC DNA]</scope>
    <source>
        <strain evidence="11 12">PAL113</strain>
    </source>
</reference>
<dbReference type="Gene3D" id="1.10.10.60">
    <property type="entry name" value="Homeodomain-like"/>
    <property type="match status" value="1"/>
</dbReference>
<accession>A0ABT1EDK9</accession>
<evidence type="ECO:0000256" key="2">
    <source>
        <dbReference type="ARBA" id="ARBA00022478"/>
    </source>
</evidence>
<gene>
    <name evidence="11" type="primary">rpoN</name>
    <name evidence="11" type="ORF">NK125_10955</name>
</gene>
<dbReference type="PROSITE" id="PS50044">
    <property type="entry name" value="SIGMA54_3"/>
    <property type="match status" value="1"/>
</dbReference>
<dbReference type="Pfam" id="PF04963">
    <property type="entry name" value="Sigma54_CBD"/>
    <property type="match status" value="1"/>
</dbReference>
<keyword evidence="4" id="KW-0548">Nucleotidyltransferase</keyword>
<keyword evidence="3" id="KW-0808">Transferase</keyword>
<evidence type="ECO:0000256" key="3">
    <source>
        <dbReference type="ARBA" id="ARBA00022679"/>
    </source>
</evidence>
<feature type="domain" description="RNA polymerase sigma factor 54 DNA-binding" evidence="9">
    <location>
        <begin position="287"/>
        <end position="440"/>
    </location>
</feature>
<dbReference type="RefSeq" id="WP_262066721.1">
    <property type="nucleotide sequence ID" value="NZ_JAMXOD010000015.1"/>
</dbReference>
<dbReference type="PRINTS" id="PR00045">
    <property type="entry name" value="SIGMA54FCT"/>
</dbReference>
<keyword evidence="7" id="KW-0238">DNA-binding</keyword>
<dbReference type="Gene3D" id="1.10.10.1330">
    <property type="entry name" value="RNA polymerase sigma-54 factor, core-binding domain"/>
    <property type="match status" value="1"/>
</dbReference>
<evidence type="ECO:0000259" key="10">
    <source>
        <dbReference type="Pfam" id="PF04963"/>
    </source>
</evidence>
<keyword evidence="5" id="KW-0805">Transcription regulation</keyword>
<feature type="domain" description="RNA polymerase sigma factor 54 core-binding" evidence="10">
    <location>
        <begin position="93"/>
        <end position="273"/>
    </location>
</feature>
<keyword evidence="8" id="KW-0804">Transcription</keyword>
<dbReference type="InterPro" id="IPR007046">
    <property type="entry name" value="RNA_pol_sigma_54_core-bd"/>
</dbReference>